<organism evidence="7 8">
    <name type="scientific">Nocardioides bigeumensis</name>
    <dbReference type="NCBI Taxonomy" id="433657"/>
    <lineage>
        <taxon>Bacteria</taxon>
        <taxon>Bacillati</taxon>
        <taxon>Actinomycetota</taxon>
        <taxon>Actinomycetes</taxon>
        <taxon>Propionibacteriales</taxon>
        <taxon>Nocardioidaceae</taxon>
        <taxon>Nocardioides</taxon>
    </lineage>
</organism>
<dbReference type="Pfam" id="PF02909">
    <property type="entry name" value="TetR_C_1"/>
    <property type="match status" value="1"/>
</dbReference>
<evidence type="ECO:0000259" key="6">
    <source>
        <dbReference type="PROSITE" id="PS50977"/>
    </source>
</evidence>
<keyword evidence="8" id="KW-1185">Reference proteome</keyword>
<proteinExistence type="predicted"/>
<dbReference type="PROSITE" id="PS50977">
    <property type="entry name" value="HTH_TETR_2"/>
    <property type="match status" value="1"/>
</dbReference>
<gene>
    <name evidence="7" type="ORF">GCM10009843_32140</name>
</gene>
<evidence type="ECO:0000256" key="4">
    <source>
        <dbReference type="ARBA" id="ARBA00023163"/>
    </source>
</evidence>
<dbReference type="Pfam" id="PF00440">
    <property type="entry name" value="TetR_N"/>
    <property type="match status" value="1"/>
</dbReference>
<feature type="domain" description="HTH tetR-type" evidence="6">
    <location>
        <begin position="6"/>
        <end position="66"/>
    </location>
</feature>
<keyword evidence="1" id="KW-0678">Repressor</keyword>
<dbReference type="InterPro" id="IPR009057">
    <property type="entry name" value="Homeodomain-like_sf"/>
</dbReference>
<sequence>MRPTGPLTRDDIVTTAMGLADRHGLAKLSMRSLARELGVEAMSLYHHVAHKEALLDGMVDHVFSEFHAPRPGHAWADEMRRRAVTARESLLRHPWAIGLMDSRTSPGEATLRHHDAVIGCLRAAGFSVELAAHAFALLDAHVYGHALQEVALPFEPGDDIAPIAEAMLASMPTDTLPHLAEMAREHIYRPGYTFGAEMTWGLELLLAGLADRLADRLADESDDLGGS</sequence>
<evidence type="ECO:0000256" key="1">
    <source>
        <dbReference type="ARBA" id="ARBA00022491"/>
    </source>
</evidence>
<dbReference type="PRINTS" id="PR00400">
    <property type="entry name" value="TETREPRESSOR"/>
</dbReference>
<dbReference type="SUPFAM" id="SSF46689">
    <property type="entry name" value="Homeodomain-like"/>
    <property type="match status" value="1"/>
</dbReference>
<dbReference type="RefSeq" id="WP_344304818.1">
    <property type="nucleotide sequence ID" value="NZ_BAAAQQ010000013.1"/>
</dbReference>
<dbReference type="SUPFAM" id="SSF48498">
    <property type="entry name" value="Tetracyclin repressor-like, C-terminal domain"/>
    <property type="match status" value="1"/>
</dbReference>
<evidence type="ECO:0000256" key="2">
    <source>
        <dbReference type="ARBA" id="ARBA00023015"/>
    </source>
</evidence>
<dbReference type="PANTHER" id="PTHR30055:SF151">
    <property type="entry name" value="TRANSCRIPTIONAL REGULATORY PROTEIN"/>
    <property type="match status" value="1"/>
</dbReference>
<dbReference type="Proteomes" id="UP001500575">
    <property type="component" value="Unassembled WGS sequence"/>
</dbReference>
<evidence type="ECO:0000313" key="7">
    <source>
        <dbReference type="EMBL" id="GAA2129996.1"/>
    </source>
</evidence>
<evidence type="ECO:0000256" key="5">
    <source>
        <dbReference type="PROSITE-ProRule" id="PRU00335"/>
    </source>
</evidence>
<dbReference type="PANTHER" id="PTHR30055">
    <property type="entry name" value="HTH-TYPE TRANSCRIPTIONAL REGULATOR RUTR"/>
    <property type="match status" value="1"/>
</dbReference>
<dbReference type="InterPro" id="IPR050109">
    <property type="entry name" value="HTH-type_TetR-like_transc_reg"/>
</dbReference>
<evidence type="ECO:0000313" key="8">
    <source>
        <dbReference type="Proteomes" id="UP001500575"/>
    </source>
</evidence>
<dbReference type="InterPro" id="IPR036271">
    <property type="entry name" value="Tet_transcr_reg_TetR-rel_C_sf"/>
</dbReference>
<keyword evidence="2" id="KW-0805">Transcription regulation</keyword>
<dbReference type="InterPro" id="IPR004111">
    <property type="entry name" value="Repressor_TetR_C"/>
</dbReference>
<keyword evidence="3 5" id="KW-0238">DNA-binding</keyword>
<dbReference type="Gene3D" id="1.10.357.10">
    <property type="entry name" value="Tetracycline Repressor, domain 2"/>
    <property type="match status" value="1"/>
</dbReference>
<dbReference type="EMBL" id="BAAAQQ010000013">
    <property type="protein sequence ID" value="GAA2129996.1"/>
    <property type="molecule type" value="Genomic_DNA"/>
</dbReference>
<evidence type="ECO:0000256" key="3">
    <source>
        <dbReference type="ARBA" id="ARBA00023125"/>
    </source>
</evidence>
<dbReference type="Gene3D" id="1.10.10.60">
    <property type="entry name" value="Homeodomain-like"/>
    <property type="match status" value="1"/>
</dbReference>
<dbReference type="InterPro" id="IPR001647">
    <property type="entry name" value="HTH_TetR"/>
</dbReference>
<name>A0ABP5KG01_9ACTN</name>
<dbReference type="InterPro" id="IPR003012">
    <property type="entry name" value="Tet_transcr_reg_TetR"/>
</dbReference>
<comment type="caution">
    <text evidence="7">The sequence shown here is derived from an EMBL/GenBank/DDBJ whole genome shotgun (WGS) entry which is preliminary data.</text>
</comment>
<reference evidence="8" key="1">
    <citation type="journal article" date="2019" name="Int. J. Syst. Evol. Microbiol.">
        <title>The Global Catalogue of Microorganisms (GCM) 10K type strain sequencing project: providing services to taxonomists for standard genome sequencing and annotation.</title>
        <authorList>
            <consortium name="The Broad Institute Genomics Platform"/>
            <consortium name="The Broad Institute Genome Sequencing Center for Infectious Disease"/>
            <person name="Wu L."/>
            <person name="Ma J."/>
        </authorList>
    </citation>
    <scope>NUCLEOTIDE SEQUENCE [LARGE SCALE GENOMIC DNA]</scope>
    <source>
        <strain evidence="8">JCM 16021</strain>
    </source>
</reference>
<feature type="DNA-binding region" description="H-T-H motif" evidence="5">
    <location>
        <begin position="29"/>
        <end position="48"/>
    </location>
</feature>
<keyword evidence="4" id="KW-0804">Transcription</keyword>
<accession>A0ABP5KG01</accession>
<protein>
    <submittedName>
        <fullName evidence="7">TetR/AcrR family transcriptional regulator C-terminal domain-containing protein</fullName>
    </submittedName>
</protein>